<dbReference type="GO" id="GO:0042148">
    <property type="term" value="P:DNA strand invasion"/>
    <property type="evidence" value="ECO:0007669"/>
    <property type="project" value="TreeGrafter"/>
</dbReference>
<dbReference type="GO" id="GO:0033063">
    <property type="term" value="C:Rad51B-Rad51C-Rad51D-XRCC2 complex"/>
    <property type="evidence" value="ECO:0007669"/>
    <property type="project" value="InterPro"/>
</dbReference>
<keyword evidence="3" id="KW-1185">Reference proteome</keyword>
<sequence length="251" mass="28377">MEGGCRQETALQLLSRQQTRPSIKGLNTRIFEDGPKSREVVEINGEAGSGKSLLLLEFVKQCILPSGQDCRGLQADVLYLNTDLQFNLNNLIRLLKCSTNCEKTIEQSLKRIHVINIFDSATLTTTILYLKKLLCINSDISLILIDSISAFYWQDTLEGGIKKMDSYISSIVLQLHQSIGLFDVNVMYTRPEYFKTKNNKVECSSIYDLSGINTIIELKTVNGLNYMQVRTNSNNIMCNYTITDKGFEFVT</sequence>
<protein>
    <recommendedName>
        <fullName evidence="1">RecA family profile 1 domain-containing protein</fullName>
    </recommendedName>
</protein>
<dbReference type="InterPro" id="IPR020588">
    <property type="entry name" value="RecA_ATP-bd"/>
</dbReference>
<accession>A0A8I6TDX0</accession>
<dbReference type="AlphaFoldDB" id="A0A8I6TDX0"/>
<dbReference type="GeneID" id="106662669"/>
<evidence type="ECO:0000313" key="2">
    <source>
        <dbReference type="EnsemblMetazoa" id="XP_014242382.1"/>
    </source>
</evidence>
<dbReference type="Proteomes" id="UP000494040">
    <property type="component" value="Unassembled WGS sequence"/>
</dbReference>
<dbReference type="InterPro" id="IPR013632">
    <property type="entry name" value="Rad51_C"/>
</dbReference>
<dbReference type="GO" id="GO:0005657">
    <property type="term" value="C:replication fork"/>
    <property type="evidence" value="ECO:0007669"/>
    <property type="project" value="InterPro"/>
</dbReference>
<dbReference type="SUPFAM" id="SSF52540">
    <property type="entry name" value="P-loop containing nucleoside triphosphate hydrolases"/>
    <property type="match status" value="1"/>
</dbReference>
<evidence type="ECO:0000313" key="3">
    <source>
        <dbReference type="Proteomes" id="UP000494040"/>
    </source>
</evidence>
<dbReference type="OrthoDB" id="420422at2759"/>
<evidence type="ECO:0000259" key="1">
    <source>
        <dbReference type="PROSITE" id="PS50162"/>
    </source>
</evidence>
<dbReference type="GO" id="GO:0140664">
    <property type="term" value="F:ATP-dependent DNA damage sensor activity"/>
    <property type="evidence" value="ECO:0007669"/>
    <property type="project" value="InterPro"/>
</dbReference>
<reference evidence="2" key="1">
    <citation type="submission" date="2022-01" db="UniProtKB">
        <authorList>
            <consortium name="EnsemblMetazoa"/>
        </authorList>
    </citation>
    <scope>IDENTIFICATION</scope>
</reference>
<dbReference type="InterPro" id="IPR027417">
    <property type="entry name" value="P-loop_NTPase"/>
</dbReference>
<dbReference type="GO" id="GO:0000400">
    <property type="term" value="F:four-way junction DNA binding"/>
    <property type="evidence" value="ECO:0007669"/>
    <property type="project" value="TreeGrafter"/>
</dbReference>
<dbReference type="GO" id="GO:0005813">
    <property type="term" value="C:centrosome"/>
    <property type="evidence" value="ECO:0007669"/>
    <property type="project" value="TreeGrafter"/>
</dbReference>
<dbReference type="Gene3D" id="3.40.50.300">
    <property type="entry name" value="P-loop containing nucleotide triphosphate hydrolases"/>
    <property type="match status" value="1"/>
</dbReference>
<dbReference type="KEGG" id="clec:106662669"/>
<dbReference type="PANTHER" id="PTHR46644">
    <property type="entry name" value="DNA REPAIR PROTEIN XRCC2"/>
    <property type="match status" value="1"/>
</dbReference>
<dbReference type="GO" id="GO:0000724">
    <property type="term" value="P:double-strand break repair via homologous recombination"/>
    <property type="evidence" value="ECO:0007669"/>
    <property type="project" value="InterPro"/>
</dbReference>
<dbReference type="OMA" id="SEFYWLD"/>
<dbReference type="Pfam" id="PF08423">
    <property type="entry name" value="Rad51"/>
    <property type="match status" value="1"/>
</dbReference>
<proteinExistence type="predicted"/>
<dbReference type="EnsemblMetazoa" id="XM_014386896.2">
    <property type="protein sequence ID" value="XP_014242382.1"/>
    <property type="gene ID" value="LOC106662669"/>
</dbReference>
<dbReference type="PROSITE" id="PS50162">
    <property type="entry name" value="RECA_2"/>
    <property type="match status" value="1"/>
</dbReference>
<name>A0A8I6TDX0_CIMLE</name>
<dbReference type="GO" id="GO:0005524">
    <property type="term" value="F:ATP binding"/>
    <property type="evidence" value="ECO:0007669"/>
    <property type="project" value="InterPro"/>
</dbReference>
<dbReference type="PANTHER" id="PTHR46644:SF2">
    <property type="entry name" value="DNA REPAIR PROTEIN XRCC2"/>
    <property type="match status" value="1"/>
</dbReference>
<organism evidence="2 3">
    <name type="scientific">Cimex lectularius</name>
    <name type="common">Bed bug</name>
    <name type="synonym">Acanthia lectularia</name>
    <dbReference type="NCBI Taxonomy" id="79782"/>
    <lineage>
        <taxon>Eukaryota</taxon>
        <taxon>Metazoa</taxon>
        <taxon>Ecdysozoa</taxon>
        <taxon>Arthropoda</taxon>
        <taxon>Hexapoda</taxon>
        <taxon>Insecta</taxon>
        <taxon>Pterygota</taxon>
        <taxon>Neoptera</taxon>
        <taxon>Paraneoptera</taxon>
        <taxon>Hemiptera</taxon>
        <taxon>Heteroptera</taxon>
        <taxon>Panheteroptera</taxon>
        <taxon>Cimicomorpha</taxon>
        <taxon>Cimicidae</taxon>
        <taxon>Cimex</taxon>
    </lineage>
</organism>
<dbReference type="InterPro" id="IPR030547">
    <property type="entry name" value="XRCC2"/>
</dbReference>
<dbReference type="RefSeq" id="XP_014242382.1">
    <property type="nucleotide sequence ID" value="XM_014386896.2"/>
</dbReference>
<feature type="domain" description="RecA family profile 1" evidence="1">
    <location>
        <begin position="15"/>
        <end position="251"/>
    </location>
</feature>